<reference evidence="1 2" key="1">
    <citation type="journal article" date="2019" name="Nat. Med.">
        <title>A library of human gut bacterial isolates paired with longitudinal multiomics data enables mechanistic microbiome research.</title>
        <authorList>
            <person name="Poyet M."/>
            <person name="Groussin M."/>
            <person name="Gibbons S.M."/>
            <person name="Avila-Pacheco J."/>
            <person name="Jiang X."/>
            <person name="Kearney S.M."/>
            <person name="Perrotta A.R."/>
            <person name="Berdy B."/>
            <person name="Zhao S."/>
            <person name="Lieberman T.D."/>
            <person name="Swanson P.K."/>
            <person name="Smith M."/>
            <person name="Roesemann S."/>
            <person name="Alexander J.E."/>
            <person name="Rich S.A."/>
            <person name="Livny J."/>
            <person name="Vlamakis H."/>
            <person name="Clish C."/>
            <person name="Bullock K."/>
            <person name="Deik A."/>
            <person name="Scott J."/>
            <person name="Pierce K.A."/>
            <person name="Xavier R.J."/>
            <person name="Alm E.J."/>
        </authorList>
    </citation>
    <scope>NUCLEOTIDE SEQUENCE [LARGE SCALE GENOMIC DNA]</scope>
    <source>
        <strain evidence="1 2">BIOML-A1</strain>
    </source>
</reference>
<organism evidence="1 2">
    <name type="scientific">Alistipes shahii</name>
    <dbReference type="NCBI Taxonomy" id="328814"/>
    <lineage>
        <taxon>Bacteria</taxon>
        <taxon>Pseudomonadati</taxon>
        <taxon>Bacteroidota</taxon>
        <taxon>Bacteroidia</taxon>
        <taxon>Bacteroidales</taxon>
        <taxon>Rikenellaceae</taxon>
        <taxon>Alistipes</taxon>
    </lineage>
</organism>
<dbReference type="Proteomes" id="UP000322658">
    <property type="component" value="Unassembled WGS sequence"/>
</dbReference>
<dbReference type="GO" id="GO:0032259">
    <property type="term" value="P:methylation"/>
    <property type="evidence" value="ECO:0007669"/>
    <property type="project" value="UniProtKB-KW"/>
</dbReference>
<comment type="caution">
    <text evidence="1">The sequence shown here is derived from an EMBL/GenBank/DDBJ whole genome shotgun (WGS) entry which is preliminary data.</text>
</comment>
<name>A0A5B3GU47_9BACT</name>
<proteinExistence type="predicted"/>
<sequence length="89" mass="10367">MAQIVSNEKGFKVIHVETLDMWAIGSPAKCDYCTADMATPDGGYYIAVLNKIYCPQCYKRWLSEACRHPQDAPIEDRNYNTYRQIFYFK</sequence>
<gene>
    <name evidence="1" type="ORF">F2Y07_03285</name>
</gene>
<dbReference type="GO" id="GO:0008168">
    <property type="term" value="F:methyltransferase activity"/>
    <property type="evidence" value="ECO:0007669"/>
    <property type="project" value="UniProtKB-KW"/>
</dbReference>
<dbReference type="AlphaFoldDB" id="A0A5B3GU47"/>
<dbReference type="RefSeq" id="WP_118406883.1">
    <property type="nucleotide sequence ID" value="NZ_CAUENT010000079.1"/>
</dbReference>
<keyword evidence="1" id="KW-0808">Transferase</keyword>
<accession>A0A5B3GU47</accession>
<evidence type="ECO:0000313" key="1">
    <source>
        <dbReference type="EMBL" id="KAA2377174.1"/>
    </source>
</evidence>
<keyword evidence="1" id="KW-0489">Methyltransferase</keyword>
<dbReference type="EMBL" id="VVXJ01000005">
    <property type="protein sequence ID" value="KAA2377174.1"/>
    <property type="molecule type" value="Genomic_DNA"/>
</dbReference>
<evidence type="ECO:0000313" key="2">
    <source>
        <dbReference type="Proteomes" id="UP000322658"/>
    </source>
</evidence>
<protein>
    <submittedName>
        <fullName evidence="1">Demethylase</fullName>
    </submittedName>
</protein>